<dbReference type="CDD" id="cd00063">
    <property type="entry name" value="FN3"/>
    <property type="match status" value="1"/>
</dbReference>
<dbReference type="Pfam" id="PF07679">
    <property type="entry name" value="I-set"/>
    <property type="match status" value="2"/>
</dbReference>
<proteinExistence type="predicted"/>
<dbReference type="SMART" id="SM00060">
    <property type="entry name" value="FN3"/>
    <property type="match status" value="4"/>
</dbReference>
<dbReference type="Pfam" id="PF13927">
    <property type="entry name" value="Ig_3"/>
    <property type="match status" value="1"/>
</dbReference>
<dbReference type="FunFam" id="2.60.40.10:FF:000005">
    <property type="entry name" value="Neuronal cell adhesion molecule"/>
    <property type="match status" value="1"/>
</dbReference>
<dbReference type="SMART" id="SM00408">
    <property type="entry name" value="IGc2"/>
    <property type="match status" value="3"/>
</dbReference>
<evidence type="ECO:0000256" key="4">
    <source>
        <dbReference type="ARBA" id="ARBA00023136"/>
    </source>
</evidence>
<keyword evidence="4" id="KW-0472">Membrane</keyword>
<name>A0A2A2JSV3_9BILA</name>
<feature type="domain" description="Ig-like" evidence="9">
    <location>
        <begin position="250"/>
        <end position="337"/>
    </location>
</feature>
<dbReference type="SUPFAM" id="SSF49265">
    <property type="entry name" value="Fibronectin type III"/>
    <property type="match status" value="2"/>
</dbReference>
<comment type="caution">
    <text evidence="11">The sequence shown here is derived from an EMBL/GenBank/DDBJ whole genome shotgun (WGS) entry which is preliminary data.</text>
</comment>
<evidence type="ECO:0000256" key="5">
    <source>
        <dbReference type="ARBA" id="ARBA00023157"/>
    </source>
</evidence>
<dbReference type="GO" id="GO:0098609">
    <property type="term" value="P:cell-cell adhesion"/>
    <property type="evidence" value="ECO:0007669"/>
    <property type="project" value="TreeGrafter"/>
</dbReference>
<organism evidence="11 12">
    <name type="scientific">Diploscapter pachys</name>
    <dbReference type="NCBI Taxonomy" id="2018661"/>
    <lineage>
        <taxon>Eukaryota</taxon>
        <taxon>Metazoa</taxon>
        <taxon>Ecdysozoa</taxon>
        <taxon>Nematoda</taxon>
        <taxon>Chromadorea</taxon>
        <taxon>Rhabditida</taxon>
        <taxon>Rhabditina</taxon>
        <taxon>Rhabditomorpha</taxon>
        <taxon>Rhabditoidea</taxon>
        <taxon>Rhabditidae</taxon>
        <taxon>Diploscapter</taxon>
    </lineage>
</organism>
<evidence type="ECO:0000256" key="3">
    <source>
        <dbReference type="ARBA" id="ARBA00022737"/>
    </source>
</evidence>
<dbReference type="GO" id="GO:0005886">
    <property type="term" value="C:plasma membrane"/>
    <property type="evidence" value="ECO:0007669"/>
    <property type="project" value="UniProtKB-SubCell"/>
</dbReference>
<keyword evidence="2" id="KW-1003">Cell membrane</keyword>
<feature type="region of interest" description="Disordered" evidence="8">
    <location>
        <begin position="766"/>
        <end position="802"/>
    </location>
</feature>
<dbReference type="STRING" id="2018661.A0A2A2JSV3"/>
<dbReference type="SMART" id="SM00409">
    <property type="entry name" value="IG"/>
    <property type="match status" value="3"/>
</dbReference>
<keyword evidence="5" id="KW-1015">Disulfide bond</keyword>
<evidence type="ECO:0000313" key="11">
    <source>
        <dbReference type="EMBL" id="PAV64814.1"/>
    </source>
</evidence>
<dbReference type="InterPro" id="IPR013783">
    <property type="entry name" value="Ig-like_fold"/>
</dbReference>
<evidence type="ECO:0000259" key="10">
    <source>
        <dbReference type="PROSITE" id="PS50853"/>
    </source>
</evidence>
<accession>A0A2A2JSV3</accession>
<evidence type="ECO:0008006" key="13">
    <source>
        <dbReference type="Google" id="ProtNLM"/>
    </source>
</evidence>
<feature type="domain" description="Ig-like" evidence="9">
    <location>
        <begin position="59"/>
        <end position="147"/>
    </location>
</feature>
<dbReference type="PANTHER" id="PTHR44170">
    <property type="entry name" value="PROTEIN SIDEKICK"/>
    <property type="match status" value="1"/>
</dbReference>
<comment type="subcellular location">
    <subcellularLocation>
        <location evidence="1">Cell membrane</location>
    </subcellularLocation>
</comment>
<feature type="domain" description="Ig-like" evidence="9">
    <location>
        <begin position="151"/>
        <end position="246"/>
    </location>
</feature>
<gene>
    <name evidence="11" type="ORF">WR25_01045</name>
</gene>
<dbReference type="AlphaFoldDB" id="A0A2A2JSV3"/>
<dbReference type="FunFam" id="2.60.40.10:FF:000032">
    <property type="entry name" value="palladin isoform X1"/>
    <property type="match status" value="1"/>
</dbReference>
<keyword evidence="3" id="KW-0677">Repeat</keyword>
<feature type="compositionally biased region" description="Basic and acidic residues" evidence="8">
    <location>
        <begin position="773"/>
        <end position="782"/>
    </location>
</feature>
<dbReference type="InterPro" id="IPR036179">
    <property type="entry name" value="Ig-like_dom_sf"/>
</dbReference>
<keyword evidence="7" id="KW-0393">Immunoglobulin domain</keyword>
<feature type="domain" description="Fibronectin type-III" evidence="10">
    <location>
        <begin position="574"/>
        <end position="663"/>
    </location>
</feature>
<keyword evidence="6" id="KW-0325">Glycoprotein</keyword>
<dbReference type="OrthoDB" id="5982258at2759"/>
<dbReference type="PROSITE" id="PS50835">
    <property type="entry name" value="IG_LIKE"/>
    <property type="match status" value="3"/>
</dbReference>
<dbReference type="PROSITE" id="PS50853">
    <property type="entry name" value="FN3"/>
    <property type="match status" value="1"/>
</dbReference>
<evidence type="ECO:0000256" key="7">
    <source>
        <dbReference type="ARBA" id="ARBA00023319"/>
    </source>
</evidence>
<evidence type="ECO:0000259" key="9">
    <source>
        <dbReference type="PROSITE" id="PS50835"/>
    </source>
</evidence>
<evidence type="ECO:0000256" key="2">
    <source>
        <dbReference type="ARBA" id="ARBA00022475"/>
    </source>
</evidence>
<dbReference type="Gene3D" id="2.60.40.10">
    <property type="entry name" value="Immunoglobulins"/>
    <property type="match status" value="4"/>
</dbReference>
<evidence type="ECO:0000256" key="1">
    <source>
        <dbReference type="ARBA" id="ARBA00004236"/>
    </source>
</evidence>
<protein>
    <recommendedName>
        <fullName evidence="13">Immunoglobulin I-set domain protein</fullName>
    </recommendedName>
</protein>
<dbReference type="Proteomes" id="UP000218231">
    <property type="component" value="Unassembled WGS sequence"/>
</dbReference>
<dbReference type="InterPro" id="IPR036116">
    <property type="entry name" value="FN3_sf"/>
</dbReference>
<dbReference type="EMBL" id="LIAE01010239">
    <property type="protein sequence ID" value="PAV64814.1"/>
    <property type="molecule type" value="Genomic_DNA"/>
</dbReference>
<dbReference type="InterPro" id="IPR003961">
    <property type="entry name" value="FN3_dom"/>
</dbReference>
<evidence type="ECO:0000256" key="6">
    <source>
        <dbReference type="ARBA" id="ARBA00023180"/>
    </source>
</evidence>
<sequence length="802" mass="90058">MVFFSNENAPFNTAIHDFVDFTRKISIYSCSLCVYSTQSGQYGPFFRLFVPSTDAAFAPRLAESQPQIFPDVPTLGQTLFIECFAYGNPVPTYDWSRVDGKNLSSRASISNFGRILKIEKATHEDSGRYRCTAQNQLGNAEGEISVTLKGPPVIVLPLYDKLVQLNGSFHFVCHLATADAQSIVEWFKDSKPLVPLLLPSSQRKRITVKHNKLWVRDAEVSESGIYECMASNDLGAAYATAAVKVADIAPKIQTLPTKIEARKGKNMHIECIVQGLPYVRGKWRDEDGNAILARGRKRQDKGTLYIDRVEKIDSGFYFCIATNRAGRASTRVELVVSEKSNITKNCHIECREECDDEDNEIGEVSRGCEGMERVGRESTIPLEIRVEKRNDKWRLAWNEKKLHEVQAIEFRMKKDRSWKKADGMTEKIEHSGVYLKNLMPNQEYQFRVRLALSDGSRLASAPSNWIQTPLTAPIEEVKDIQWKELNKSTLLINWTPIEQAYTSANEHSRYHISWQDNSENKQRSLDVANPPAIIRLSPNVSCNSVQISIRPFNSKGPSMISTDTVAFIHADPKEVLKPNVTVINSTHVNVTWFCPTSVGFSITCQPSPMLPAPITISPFSSYKVIPNLRPNTYYRCSVGSEETGASHSFAFSTPSAPPLTLPIITSLYMKDEIDSYTTILEWTPSDFPNSSYTSDEVGYEIEISTSAPSSSPVILRVPLSKLSSLEHPSVRLDGLRLMFLYTIRYFSRTARNPGIRQLKSLKSKYPAIDESENSSKTKKSENPENSTHTIERSGPSKPASKK</sequence>
<dbReference type="InterPro" id="IPR007110">
    <property type="entry name" value="Ig-like_dom"/>
</dbReference>
<dbReference type="PANTHER" id="PTHR44170:SF6">
    <property type="entry name" value="CONTACTIN"/>
    <property type="match status" value="1"/>
</dbReference>
<dbReference type="SUPFAM" id="SSF48726">
    <property type="entry name" value="Immunoglobulin"/>
    <property type="match status" value="3"/>
</dbReference>
<dbReference type="InterPro" id="IPR013098">
    <property type="entry name" value="Ig_I-set"/>
</dbReference>
<evidence type="ECO:0000256" key="8">
    <source>
        <dbReference type="SAM" id="MobiDB-lite"/>
    </source>
</evidence>
<reference evidence="11 12" key="1">
    <citation type="journal article" date="2017" name="Curr. Biol.">
        <title>Genome architecture and evolution of a unichromosomal asexual nematode.</title>
        <authorList>
            <person name="Fradin H."/>
            <person name="Zegar C."/>
            <person name="Gutwein M."/>
            <person name="Lucas J."/>
            <person name="Kovtun M."/>
            <person name="Corcoran D."/>
            <person name="Baugh L.R."/>
            <person name="Kiontke K."/>
            <person name="Gunsalus K."/>
            <person name="Fitch D.H."/>
            <person name="Piano F."/>
        </authorList>
    </citation>
    <scope>NUCLEOTIDE SEQUENCE [LARGE SCALE GENOMIC DNA]</scope>
    <source>
        <strain evidence="11">PF1309</strain>
    </source>
</reference>
<dbReference type="InterPro" id="IPR003598">
    <property type="entry name" value="Ig_sub2"/>
</dbReference>
<dbReference type="InterPro" id="IPR003599">
    <property type="entry name" value="Ig_sub"/>
</dbReference>
<keyword evidence="12" id="KW-1185">Reference proteome</keyword>
<evidence type="ECO:0000313" key="12">
    <source>
        <dbReference type="Proteomes" id="UP000218231"/>
    </source>
</evidence>